<feature type="compositionally biased region" description="Basic residues" evidence="1">
    <location>
        <begin position="28"/>
        <end position="41"/>
    </location>
</feature>
<dbReference type="EMBL" id="HBGJ01037644">
    <property type="protein sequence ID" value="CAD9265368.1"/>
    <property type="molecule type" value="Transcribed_RNA"/>
</dbReference>
<proteinExistence type="predicted"/>
<reference evidence="2" key="1">
    <citation type="submission" date="2021-01" db="EMBL/GenBank/DDBJ databases">
        <authorList>
            <person name="Corre E."/>
            <person name="Pelletier E."/>
            <person name="Niang G."/>
            <person name="Scheremetjew M."/>
            <person name="Finn R."/>
            <person name="Kale V."/>
            <person name="Holt S."/>
            <person name="Cochrane G."/>
            <person name="Meng A."/>
            <person name="Brown T."/>
            <person name="Cohen L."/>
        </authorList>
    </citation>
    <scope>NUCLEOTIDE SEQUENCE</scope>
    <source>
        <strain evidence="2">CCMP2877</strain>
    </source>
</reference>
<feature type="region of interest" description="Disordered" evidence="1">
    <location>
        <begin position="116"/>
        <end position="154"/>
    </location>
</feature>
<evidence type="ECO:0000313" key="2">
    <source>
        <dbReference type="EMBL" id="CAD9265368.1"/>
    </source>
</evidence>
<dbReference type="AlphaFoldDB" id="A0A7S1XY53"/>
<organism evidence="2">
    <name type="scientific">Phaeomonas parva</name>
    <dbReference type="NCBI Taxonomy" id="124430"/>
    <lineage>
        <taxon>Eukaryota</taxon>
        <taxon>Sar</taxon>
        <taxon>Stramenopiles</taxon>
        <taxon>Ochrophyta</taxon>
        <taxon>Pinguiophyceae</taxon>
        <taxon>Pinguiochrysidales</taxon>
        <taxon>Pinguiochrysidaceae</taxon>
        <taxon>Phaeomonas</taxon>
    </lineage>
</organism>
<name>A0A7S1XY53_9STRA</name>
<accession>A0A7S1XY53</accession>
<sequence length="317" mass="34705">MAETLSSSFLEAAEAEPAPAPLADVGNKKRRRRPRRRNKGKKAGDGPEAEVPGEENAFKAAAREVDSPVAAKNILPTRLRTRVPVAPDAAPEPEDENYNEAADDDFCFAPHTITEGIADEVEPWNRSQSISISPEDDEAEEAQEQAPEEVDEDTLETVQQLLDMSISSVNASMASHPEDEHSLDDMLNISTTAEPEQPEDEEALLPTVQEEEAEAEAEPVMQANPVAAPPIEKPAFMSPVPAQQKGATSNVPAFVSTEVNEDFDFDARASETMLADVKSKLANVPPEALEDSDMVSSPERRRDEIVSRRCLWFLPFF</sequence>
<protein>
    <submittedName>
        <fullName evidence="2">Uncharacterized protein</fullName>
    </submittedName>
</protein>
<feature type="compositionally biased region" description="Acidic residues" evidence="1">
    <location>
        <begin position="134"/>
        <end position="154"/>
    </location>
</feature>
<gene>
    <name evidence="2" type="ORF">PPAR1163_LOCUS23784</name>
</gene>
<feature type="region of interest" description="Disordered" evidence="1">
    <location>
        <begin position="1"/>
        <end position="64"/>
    </location>
</feature>
<feature type="compositionally biased region" description="Low complexity" evidence="1">
    <location>
        <begin position="1"/>
        <end position="23"/>
    </location>
</feature>
<evidence type="ECO:0000256" key="1">
    <source>
        <dbReference type="SAM" id="MobiDB-lite"/>
    </source>
</evidence>